<feature type="domain" description="Ricin B lectin" evidence="4">
    <location>
        <begin position="450"/>
        <end position="583"/>
    </location>
</feature>
<dbReference type="InterPro" id="IPR017853">
    <property type="entry name" value="GH"/>
</dbReference>
<dbReference type="RefSeq" id="WP_322134883.1">
    <property type="nucleotide sequence ID" value="NZ_CP085036.1"/>
</dbReference>
<keyword evidence="7" id="KW-1185">Reference proteome</keyword>
<evidence type="ECO:0000313" key="7">
    <source>
        <dbReference type="Proteomes" id="UP001160142"/>
    </source>
</evidence>
<dbReference type="InterPro" id="IPR035992">
    <property type="entry name" value="Ricin_B-like_lectins"/>
</dbReference>
<dbReference type="InterPro" id="IPR007253">
    <property type="entry name" value="Cell_wall-bd_2"/>
</dbReference>
<dbReference type="InterPro" id="IPR013320">
    <property type="entry name" value="ConA-like_dom_sf"/>
</dbReference>
<dbReference type="InterPro" id="IPR000772">
    <property type="entry name" value="Ricin_B_lectin"/>
</dbReference>
<dbReference type="Gene3D" id="2.60.120.200">
    <property type="match status" value="1"/>
</dbReference>
<reference evidence="6 7" key="1">
    <citation type="submission" date="2023-04" db="EMBL/GenBank/DDBJ databases">
        <title>Genome Encyclopedia of Bacteria and Archaea VI: Functional Genomics of Type Strains.</title>
        <authorList>
            <person name="Whitman W."/>
        </authorList>
    </citation>
    <scope>NUCLEOTIDE SEQUENCE [LARGE SCALE GENOMIC DNA]</scope>
    <source>
        <strain evidence="6 7">SG_E_30_P1</strain>
    </source>
</reference>
<organism evidence="6 7">
    <name type="scientific">Antiquaquibacter oligotrophicus</name>
    <dbReference type="NCBI Taxonomy" id="2880260"/>
    <lineage>
        <taxon>Bacteria</taxon>
        <taxon>Bacillati</taxon>
        <taxon>Actinomycetota</taxon>
        <taxon>Actinomycetes</taxon>
        <taxon>Micrococcales</taxon>
        <taxon>Microbacteriaceae</taxon>
        <taxon>Antiquaquibacter</taxon>
    </lineage>
</organism>
<dbReference type="SUPFAM" id="SSF50370">
    <property type="entry name" value="Ricin B-like lectins"/>
    <property type="match status" value="1"/>
</dbReference>
<dbReference type="Proteomes" id="UP001160142">
    <property type="component" value="Unassembled WGS sequence"/>
</dbReference>
<dbReference type="Gene3D" id="2.80.10.50">
    <property type="match status" value="1"/>
</dbReference>
<dbReference type="InterPro" id="IPR051922">
    <property type="entry name" value="Bact_Sporulation_Assoc"/>
</dbReference>
<gene>
    <name evidence="6" type="ORF">M2152_002792</name>
</gene>
<dbReference type="Gene3D" id="3.20.20.80">
    <property type="entry name" value="Glycosidases"/>
    <property type="match status" value="1"/>
</dbReference>
<dbReference type="SMART" id="SM00458">
    <property type="entry name" value="RICIN"/>
    <property type="match status" value="1"/>
</dbReference>
<dbReference type="PANTHER" id="PTHR30032:SF8">
    <property type="entry name" value="GERMINATION-SPECIFIC N-ACETYLMURAMOYL-L-ALANINE AMIDASE"/>
    <property type="match status" value="1"/>
</dbReference>
<feature type="chain" id="PRO_5045132999" evidence="3">
    <location>
        <begin position="42"/>
        <end position="1128"/>
    </location>
</feature>
<evidence type="ECO:0000256" key="3">
    <source>
        <dbReference type="SAM" id="SignalP"/>
    </source>
</evidence>
<protein>
    <submittedName>
        <fullName evidence="6">Cell wall-binding protein</fullName>
    </submittedName>
</protein>
<feature type="domain" description="LamG-like jellyroll fold" evidence="5">
    <location>
        <begin position="616"/>
        <end position="752"/>
    </location>
</feature>
<evidence type="ECO:0000313" key="6">
    <source>
        <dbReference type="EMBL" id="MDH6182610.1"/>
    </source>
</evidence>
<dbReference type="InterPro" id="IPR006558">
    <property type="entry name" value="LamG-like"/>
</dbReference>
<dbReference type="EMBL" id="JARXVQ010000001">
    <property type="protein sequence ID" value="MDH6182610.1"/>
    <property type="molecule type" value="Genomic_DNA"/>
</dbReference>
<accession>A0ABT6KRJ7</accession>
<name>A0ABT6KRJ7_9MICO</name>
<keyword evidence="1 3" id="KW-0732">Signal</keyword>
<evidence type="ECO:0000256" key="1">
    <source>
        <dbReference type="ARBA" id="ARBA00022729"/>
    </source>
</evidence>
<evidence type="ECO:0000256" key="2">
    <source>
        <dbReference type="ARBA" id="ARBA00023157"/>
    </source>
</evidence>
<evidence type="ECO:0000259" key="5">
    <source>
        <dbReference type="SMART" id="SM00560"/>
    </source>
</evidence>
<dbReference type="SMART" id="SM00560">
    <property type="entry name" value="LamGL"/>
    <property type="match status" value="1"/>
</dbReference>
<dbReference type="Pfam" id="PF04122">
    <property type="entry name" value="CW_binding_2"/>
    <property type="match status" value="3"/>
</dbReference>
<dbReference type="SUPFAM" id="SSF49899">
    <property type="entry name" value="Concanavalin A-like lectins/glucanases"/>
    <property type="match status" value="1"/>
</dbReference>
<sequence length="1128" mass="117420">MSLTHPHPTRRYRRPVAVGVAATLAASLAVALPAITETAQAAPGPAATLTVEADQPFREATVMASGSLYGIANDGVPSDALIAPLKPDTFVQMPPGGTQQPTGDTLNVWQAADRAGAGVVVRLVDYYPGWPYQFSWTDTQTRLGWENAVRDIVNKIETAGVTNVVAYAPWNEPDITWRDQNGSFLDFWEFSYNLLREIAPDVPIQGPNYSTDISDMREFLEFAKETNTVPDVLEWHELIRPDLIPTHVNTVNALLEELELGDIPVDITEYATTAEVGIPGKLVPYLAKLERYGIDRAELPFWNQSGTLGDLLVSRGGAPNGAYWMYTWYAQFEGDMVTTTPPSNTSPLEGLASVNDAKDTVRIIAGGNTGATSVVVNGLDQLNLGDNVNVKLEYTPAYGRTTPTAGPITISNTTYEVGENGSITVPIVMNPAYGYHVVITEAGDGETIDGSYVITNGNSGLALEPSAGTDGATVVQSTADGSAEQVWDVTHAGSGLYKIVNKASGLALGVQGGSTTNGALAVVAASGAAENQLWQPVPNSVGNIRFTNYGTGLTLGVQDKSTADGASVIQWADGVQSTGCLPTTSRQPGKFNTALDLCGTSGYGQLPTGIVSGLTGDWSISTWVKPKTVATWSRVFDFGTGQSANMFLTVSAGNGPRFAITSGGAGSEKQLNWTGQNLPLDQWSNVTIVSSGTTGTMYVNGNAVSTNTAFTTKPSALGQTNRNYIGKSQYNDPAYNGAVDDLAIYDRALSAQEVAALASGQVGAGNVANYKFDETSNFTTLIDSSGNNRNGTVVAGTGSSGTATTATDAQTPDRFWTLTEVEEPEPGDITVDRVAGANRYEVAVNISEGAYPETAPVVYVASGENYPDALSAGPAAAFEGGPLLLVKPGELPASVSAEIARLQPSKIVVVGGILSVTEGVYNDLAALTDETVRIAGANRYEVSRNVAEYAFGSADVPLVYVATGEKFPDALSAGGAAGSKDAPVVLVRGSASDLDADTAALLDSLGTTDTRVLGGEASVTPGVFEDIAAISTAVRLGGSDRYQAARAVNSDAFESADRAFIATGLNFPDALAGSAWAAAAAAPMYVAPGTCVTAGVLADLETLGVTHVTLLGGEASLTPAVFNLTACS</sequence>
<feature type="signal peptide" evidence="3">
    <location>
        <begin position="1"/>
        <end position="41"/>
    </location>
</feature>
<dbReference type="Pfam" id="PF13385">
    <property type="entry name" value="Laminin_G_3"/>
    <property type="match status" value="1"/>
</dbReference>
<evidence type="ECO:0000259" key="4">
    <source>
        <dbReference type="SMART" id="SM00458"/>
    </source>
</evidence>
<dbReference type="Gene3D" id="3.40.50.12090">
    <property type="match status" value="1"/>
</dbReference>
<dbReference type="CDD" id="cd00161">
    <property type="entry name" value="beta-trefoil_Ricin-like"/>
    <property type="match status" value="1"/>
</dbReference>
<dbReference type="PANTHER" id="PTHR30032">
    <property type="entry name" value="N-ACETYLMURAMOYL-L-ALANINE AMIDASE-RELATED"/>
    <property type="match status" value="1"/>
</dbReference>
<dbReference type="Pfam" id="PF14200">
    <property type="entry name" value="RicinB_lectin_2"/>
    <property type="match status" value="1"/>
</dbReference>
<comment type="caution">
    <text evidence="6">The sequence shown here is derived from an EMBL/GenBank/DDBJ whole genome shotgun (WGS) entry which is preliminary data.</text>
</comment>
<dbReference type="PROSITE" id="PS50231">
    <property type="entry name" value="RICIN_B_LECTIN"/>
    <property type="match status" value="1"/>
</dbReference>
<dbReference type="SUPFAM" id="SSF51445">
    <property type="entry name" value="(Trans)glycosidases"/>
    <property type="match status" value="1"/>
</dbReference>
<keyword evidence="2" id="KW-1015">Disulfide bond</keyword>
<proteinExistence type="predicted"/>